<dbReference type="InterPro" id="IPR036388">
    <property type="entry name" value="WH-like_DNA-bd_sf"/>
</dbReference>
<dbReference type="InterPro" id="IPR036390">
    <property type="entry name" value="WH_DNA-bd_sf"/>
</dbReference>
<evidence type="ECO:0000313" key="5">
    <source>
        <dbReference type="EMBL" id="EMD38852.1"/>
    </source>
</evidence>
<keyword evidence="3" id="KW-0949">S-adenosyl-L-methionine</keyword>
<name>M2RK56_CERS8</name>
<evidence type="ECO:0000256" key="3">
    <source>
        <dbReference type="ARBA" id="ARBA00022691"/>
    </source>
</evidence>
<evidence type="ECO:0000256" key="2">
    <source>
        <dbReference type="ARBA" id="ARBA00022679"/>
    </source>
</evidence>
<gene>
    <name evidence="5" type="ORF">CERSUDRAFT_151553</name>
</gene>
<dbReference type="InterPro" id="IPR016461">
    <property type="entry name" value="COMT-like"/>
</dbReference>
<feature type="domain" description="O-methyltransferase C-terminal" evidence="4">
    <location>
        <begin position="216"/>
        <end position="379"/>
    </location>
</feature>
<dbReference type="Gene3D" id="1.10.10.10">
    <property type="entry name" value="Winged helix-like DNA-binding domain superfamily/Winged helix DNA-binding domain"/>
    <property type="match status" value="1"/>
</dbReference>
<dbReference type="AlphaFoldDB" id="M2RK56"/>
<dbReference type="InterPro" id="IPR001077">
    <property type="entry name" value="COMT_C"/>
</dbReference>
<dbReference type="SUPFAM" id="SSF46785">
    <property type="entry name" value="Winged helix' DNA-binding domain"/>
    <property type="match status" value="1"/>
</dbReference>
<dbReference type="Proteomes" id="UP000016930">
    <property type="component" value="Unassembled WGS sequence"/>
</dbReference>
<reference evidence="5 6" key="1">
    <citation type="journal article" date="2012" name="Proc. Natl. Acad. Sci. U.S.A.">
        <title>Comparative genomics of Ceriporiopsis subvermispora and Phanerochaete chrysosporium provide insight into selective ligninolysis.</title>
        <authorList>
            <person name="Fernandez-Fueyo E."/>
            <person name="Ruiz-Duenas F.J."/>
            <person name="Ferreira P."/>
            <person name="Floudas D."/>
            <person name="Hibbett D.S."/>
            <person name="Canessa P."/>
            <person name="Larrondo L.F."/>
            <person name="James T.Y."/>
            <person name="Seelenfreund D."/>
            <person name="Lobos S."/>
            <person name="Polanco R."/>
            <person name="Tello M."/>
            <person name="Honda Y."/>
            <person name="Watanabe T."/>
            <person name="Watanabe T."/>
            <person name="Ryu J.S."/>
            <person name="Kubicek C.P."/>
            <person name="Schmoll M."/>
            <person name="Gaskell J."/>
            <person name="Hammel K.E."/>
            <person name="St John F.J."/>
            <person name="Vanden Wymelenberg A."/>
            <person name="Sabat G."/>
            <person name="Splinter BonDurant S."/>
            <person name="Syed K."/>
            <person name="Yadav J.S."/>
            <person name="Doddapaneni H."/>
            <person name="Subramanian V."/>
            <person name="Lavin J.L."/>
            <person name="Oguiza J.A."/>
            <person name="Perez G."/>
            <person name="Pisabarro A.G."/>
            <person name="Ramirez L."/>
            <person name="Santoyo F."/>
            <person name="Master E."/>
            <person name="Coutinho P.M."/>
            <person name="Henrissat B."/>
            <person name="Lombard V."/>
            <person name="Magnuson J.K."/>
            <person name="Kuees U."/>
            <person name="Hori C."/>
            <person name="Igarashi K."/>
            <person name="Samejima M."/>
            <person name="Held B.W."/>
            <person name="Barry K.W."/>
            <person name="LaButti K.M."/>
            <person name="Lapidus A."/>
            <person name="Lindquist E.A."/>
            <person name="Lucas S.M."/>
            <person name="Riley R."/>
            <person name="Salamov A.A."/>
            <person name="Hoffmeister D."/>
            <person name="Schwenk D."/>
            <person name="Hadar Y."/>
            <person name="Yarden O."/>
            <person name="de Vries R.P."/>
            <person name="Wiebenga A."/>
            <person name="Stenlid J."/>
            <person name="Eastwood D."/>
            <person name="Grigoriev I.V."/>
            <person name="Berka R.M."/>
            <person name="Blanchette R.A."/>
            <person name="Kersten P."/>
            <person name="Martinez A.T."/>
            <person name="Vicuna R."/>
            <person name="Cullen D."/>
        </authorList>
    </citation>
    <scope>NUCLEOTIDE SEQUENCE [LARGE SCALE GENOMIC DNA]</scope>
    <source>
        <strain evidence="5 6">B</strain>
    </source>
</reference>
<evidence type="ECO:0000259" key="4">
    <source>
        <dbReference type="Pfam" id="PF00891"/>
    </source>
</evidence>
<dbReference type="InterPro" id="IPR029063">
    <property type="entry name" value="SAM-dependent_MTases_sf"/>
</dbReference>
<keyword evidence="1" id="KW-0489">Methyltransferase</keyword>
<accession>M2RK56</accession>
<dbReference type="OrthoDB" id="2410195at2759"/>
<proteinExistence type="predicted"/>
<evidence type="ECO:0000256" key="1">
    <source>
        <dbReference type="ARBA" id="ARBA00022603"/>
    </source>
</evidence>
<dbReference type="PROSITE" id="PS51683">
    <property type="entry name" value="SAM_OMT_II"/>
    <property type="match status" value="1"/>
</dbReference>
<sequence length="463" mass="50734">MSTLQALVEIIANGVATIHAECDSRNAPFPSLDEPFSPESDAIRQDVYLHAIPVIAAAHQLIASLQHPSVYATSAALAYQNATCMETIVSGNVPEILREAGESGLHVDAIAAQNHMDPVKLSRVLRMLANEHIFKEVSPNVFRHNRISSILDTGNSVEFLQHNPNEKFKTAAGVSALIGLLGDEPMKSAAYVPETLLDPRTARSDEPSHAGFNRAFQTDLGFFQWYGQPGNEFRHARFNTAMTNSTILARSILQGLDWAALPEGSVVVDVGGGVGTTIMTLSDTHHHLRYVVQDLPPTAEQGTKVWEAEHPDALETGLVQIQPHDFFQPQPVKNASVFIVRGVLHNWSDTYATKIIRQLRDAATSDTKLLVVDHIIRYTCSDEGEFEDIPGAAVTDAPAPLLANYGIGSGIEYKLDLQMLTLVNAPERTLRQFVDLFRAGGWKLERVARSDGEQMQHLIASPM</sequence>
<dbReference type="EMBL" id="KB445794">
    <property type="protein sequence ID" value="EMD38852.1"/>
    <property type="molecule type" value="Genomic_DNA"/>
</dbReference>
<dbReference type="GO" id="GO:0008171">
    <property type="term" value="F:O-methyltransferase activity"/>
    <property type="evidence" value="ECO:0007669"/>
    <property type="project" value="InterPro"/>
</dbReference>
<protein>
    <recommendedName>
        <fullName evidence="4">O-methyltransferase C-terminal domain-containing protein</fullName>
    </recommendedName>
</protein>
<dbReference type="PANTHER" id="PTHR43712">
    <property type="entry name" value="PUTATIVE (AFU_ORTHOLOGUE AFUA_4G14580)-RELATED"/>
    <property type="match status" value="1"/>
</dbReference>
<organism evidence="5 6">
    <name type="scientific">Ceriporiopsis subvermispora (strain B)</name>
    <name type="common">White-rot fungus</name>
    <name type="synonym">Gelatoporia subvermispora</name>
    <dbReference type="NCBI Taxonomy" id="914234"/>
    <lineage>
        <taxon>Eukaryota</taxon>
        <taxon>Fungi</taxon>
        <taxon>Dikarya</taxon>
        <taxon>Basidiomycota</taxon>
        <taxon>Agaricomycotina</taxon>
        <taxon>Agaricomycetes</taxon>
        <taxon>Polyporales</taxon>
        <taxon>Gelatoporiaceae</taxon>
        <taxon>Gelatoporia</taxon>
    </lineage>
</organism>
<dbReference type="SUPFAM" id="SSF53335">
    <property type="entry name" value="S-adenosyl-L-methionine-dependent methyltransferases"/>
    <property type="match status" value="1"/>
</dbReference>
<dbReference type="GO" id="GO:0032259">
    <property type="term" value="P:methylation"/>
    <property type="evidence" value="ECO:0007669"/>
    <property type="project" value="UniProtKB-KW"/>
</dbReference>
<keyword evidence="6" id="KW-1185">Reference proteome</keyword>
<evidence type="ECO:0000313" key="6">
    <source>
        <dbReference type="Proteomes" id="UP000016930"/>
    </source>
</evidence>
<dbReference type="HOGENOM" id="CLU_005533_0_3_1"/>
<keyword evidence="2" id="KW-0808">Transferase</keyword>
<dbReference type="Pfam" id="PF00891">
    <property type="entry name" value="Methyltransf_2"/>
    <property type="match status" value="1"/>
</dbReference>
<dbReference type="PANTHER" id="PTHR43712:SF2">
    <property type="entry name" value="O-METHYLTRANSFERASE CICE"/>
    <property type="match status" value="1"/>
</dbReference>
<dbReference type="Gene3D" id="3.40.50.150">
    <property type="entry name" value="Vaccinia Virus protein VP39"/>
    <property type="match status" value="1"/>
</dbReference>